<sequence>MRQPTGFESTLHPTHVCKLNKAIYVPKQSPRVWYNELKNHLLALGFIKYEFDASLFILYKSGVTVYIIVYVDDIIVNGNQPQTVKSTIDALSSRFSLKDLGLLHYFLGVEVTQTADGLLISQHKYIKDLLQDVNMAECKGVLTPITSTCTFETSHEDSKVDGTLYRRVIGKLHYMFFTRPDIAFAISKLSQFMHQPGVSHWKVVKRLLRYLCHTSHIGIKLAKKSTAQLVAYSDSDWASDPLDRTSITGYIVYLGDSFIMYLLPC</sequence>
<comment type="caution">
    <text evidence="2">The sequence shown here is derived from an EMBL/GenBank/DDBJ whole genome shotgun (WGS) entry which is preliminary data.</text>
</comment>
<evidence type="ECO:0000259" key="1">
    <source>
        <dbReference type="Pfam" id="PF07727"/>
    </source>
</evidence>
<dbReference type="KEGG" id="nau:109236747"/>
<accession>A0A1J6JBJ9</accession>
<organism evidence="2 3">
    <name type="scientific">Nicotiana attenuata</name>
    <name type="common">Coyote tobacco</name>
    <dbReference type="NCBI Taxonomy" id="49451"/>
    <lineage>
        <taxon>Eukaryota</taxon>
        <taxon>Viridiplantae</taxon>
        <taxon>Streptophyta</taxon>
        <taxon>Embryophyta</taxon>
        <taxon>Tracheophyta</taxon>
        <taxon>Spermatophyta</taxon>
        <taxon>Magnoliopsida</taxon>
        <taxon>eudicotyledons</taxon>
        <taxon>Gunneridae</taxon>
        <taxon>Pentapetalae</taxon>
        <taxon>asterids</taxon>
        <taxon>lamiids</taxon>
        <taxon>Solanales</taxon>
        <taxon>Solanaceae</taxon>
        <taxon>Nicotianoideae</taxon>
        <taxon>Nicotianeae</taxon>
        <taxon>Nicotiana</taxon>
    </lineage>
</organism>
<dbReference type="OMA" id="NMAECKG"/>
<proteinExistence type="predicted"/>
<evidence type="ECO:0000313" key="3">
    <source>
        <dbReference type="Proteomes" id="UP000187609"/>
    </source>
</evidence>
<dbReference type="AlphaFoldDB" id="A0A1J6JBJ9"/>
<feature type="domain" description="Reverse transcriptase Ty1/copia-type" evidence="1">
    <location>
        <begin position="1"/>
        <end position="146"/>
    </location>
</feature>
<reference evidence="2" key="1">
    <citation type="submission" date="2016-11" db="EMBL/GenBank/DDBJ databases">
        <title>The genome of Nicotiana attenuata.</title>
        <authorList>
            <person name="Xu S."/>
            <person name="Brockmoeller T."/>
            <person name="Gaquerel E."/>
            <person name="Navarro A."/>
            <person name="Kuhl H."/>
            <person name="Gase K."/>
            <person name="Ling Z."/>
            <person name="Zhou W."/>
            <person name="Kreitzer C."/>
            <person name="Stanke M."/>
            <person name="Tang H."/>
            <person name="Lyons E."/>
            <person name="Pandey P."/>
            <person name="Pandey S.P."/>
            <person name="Timmermann B."/>
            <person name="Baldwin I.T."/>
        </authorList>
    </citation>
    <scope>NUCLEOTIDE SEQUENCE [LARGE SCALE GENOMIC DNA]</scope>
    <source>
        <strain evidence="2">UT</strain>
    </source>
</reference>
<dbReference type="PANTHER" id="PTHR11439:SF511">
    <property type="match status" value="1"/>
</dbReference>
<dbReference type="InterPro" id="IPR013103">
    <property type="entry name" value="RVT_2"/>
</dbReference>
<dbReference type="Proteomes" id="UP000187609">
    <property type="component" value="Unassembled WGS sequence"/>
</dbReference>
<keyword evidence="3" id="KW-1185">Reference proteome</keyword>
<dbReference type="STRING" id="49451.A0A1J6JBJ9"/>
<dbReference type="Gramene" id="OIT08211">
    <property type="protein sequence ID" value="OIT08211"/>
    <property type="gene ID" value="A4A49_23341"/>
</dbReference>
<dbReference type="SUPFAM" id="SSF56672">
    <property type="entry name" value="DNA/RNA polymerases"/>
    <property type="match status" value="1"/>
</dbReference>
<evidence type="ECO:0000313" key="2">
    <source>
        <dbReference type="EMBL" id="OIT08211.1"/>
    </source>
</evidence>
<dbReference type="OrthoDB" id="1719680at2759"/>
<dbReference type="EMBL" id="MJEQ01037183">
    <property type="protein sequence ID" value="OIT08211.1"/>
    <property type="molecule type" value="Genomic_DNA"/>
</dbReference>
<dbReference type="Pfam" id="PF07727">
    <property type="entry name" value="RVT_2"/>
    <property type="match status" value="1"/>
</dbReference>
<dbReference type="InterPro" id="IPR043502">
    <property type="entry name" value="DNA/RNA_pol_sf"/>
</dbReference>
<protein>
    <submittedName>
        <fullName evidence="2">Mitochondrial protein</fullName>
    </submittedName>
</protein>
<name>A0A1J6JBJ9_NICAT</name>
<gene>
    <name evidence="2" type="ORF">A4A49_23341</name>
</gene>
<dbReference type="PANTHER" id="PTHR11439">
    <property type="entry name" value="GAG-POL-RELATED RETROTRANSPOSON"/>
    <property type="match status" value="1"/>
</dbReference>